<dbReference type="RefSeq" id="WP_184342538.1">
    <property type="nucleotide sequence ID" value="NZ_JACHIG010000010.1"/>
</dbReference>
<name>A0A7W7YEA0_9BACT</name>
<keyword evidence="1" id="KW-0472">Membrane</keyword>
<keyword evidence="1" id="KW-1133">Transmembrane helix</keyword>
<dbReference type="EMBL" id="JACHIG010000010">
    <property type="protein sequence ID" value="MBB5034586.1"/>
    <property type="molecule type" value="Genomic_DNA"/>
</dbReference>
<keyword evidence="1" id="KW-0812">Transmembrane</keyword>
<organism evidence="2 3">
    <name type="scientific">Prosthecobacter vanneervenii</name>
    <dbReference type="NCBI Taxonomy" id="48466"/>
    <lineage>
        <taxon>Bacteria</taxon>
        <taxon>Pseudomonadati</taxon>
        <taxon>Verrucomicrobiota</taxon>
        <taxon>Verrucomicrobiia</taxon>
        <taxon>Verrucomicrobiales</taxon>
        <taxon>Verrucomicrobiaceae</taxon>
        <taxon>Prosthecobacter</taxon>
    </lineage>
</organism>
<sequence>MNQPSLPSSSSLQRFWTWLCGVGLMLLLASCSDMQGTGGLHGDRIPNVQGIYQGSYSYGSSYDKLAGEAMNFEIAIQQARGSNKIKGVIKEAYTGFGTMKNGFLWADLTGTCEEENGYIHLKFTKSYRYFKHPSVSYSGSLPPGSTLLTGTWFFPDKTSDSGMFQISNLHAQ</sequence>
<evidence type="ECO:0000313" key="2">
    <source>
        <dbReference type="EMBL" id="MBB5034586.1"/>
    </source>
</evidence>
<dbReference type="Proteomes" id="UP000590740">
    <property type="component" value="Unassembled WGS sequence"/>
</dbReference>
<reference evidence="2 3" key="1">
    <citation type="submission" date="2020-08" db="EMBL/GenBank/DDBJ databases">
        <title>Genomic Encyclopedia of Type Strains, Phase IV (KMG-IV): sequencing the most valuable type-strain genomes for metagenomic binning, comparative biology and taxonomic classification.</title>
        <authorList>
            <person name="Goeker M."/>
        </authorList>
    </citation>
    <scope>NUCLEOTIDE SEQUENCE [LARGE SCALE GENOMIC DNA]</scope>
    <source>
        <strain evidence="2 3">DSM 12252</strain>
    </source>
</reference>
<accession>A0A7W7YEA0</accession>
<gene>
    <name evidence="2" type="ORF">HNQ65_004191</name>
</gene>
<evidence type="ECO:0000313" key="3">
    <source>
        <dbReference type="Proteomes" id="UP000590740"/>
    </source>
</evidence>
<keyword evidence="3" id="KW-1185">Reference proteome</keyword>
<evidence type="ECO:0000256" key="1">
    <source>
        <dbReference type="SAM" id="Phobius"/>
    </source>
</evidence>
<proteinExistence type="predicted"/>
<protein>
    <submittedName>
        <fullName evidence="2">Uncharacterized protein</fullName>
    </submittedName>
</protein>
<feature type="transmembrane region" description="Helical" evidence="1">
    <location>
        <begin position="15"/>
        <end position="34"/>
    </location>
</feature>
<dbReference type="AlphaFoldDB" id="A0A7W7YEA0"/>
<comment type="caution">
    <text evidence="2">The sequence shown here is derived from an EMBL/GenBank/DDBJ whole genome shotgun (WGS) entry which is preliminary data.</text>
</comment>